<name>G9ERB4_9GAMM</name>
<sequence length="114" mass="13341">MTHLVSDMTRLRFEITKGHKARIQLMDDLQHFADDLSCEVTKTLHSFTELRKRKAKHAAAERRAFVVDLQHKVKNFRDDFVMEFQNARCGWLGESPSHTFTSHAMAKPKMKKKN</sequence>
<accession>G9ERB4</accession>
<organism evidence="1 2">
    <name type="scientific">Legionella drancourtii LLAP12</name>
    <dbReference type="NCBI Taxonomy" id="658187"/>
    <lineage>
        <taxon>Bacteria</taxon>
        <taxon>Pseudomonadati</taxon>
        <taxon>Pseudomonadota</taxon>
        <taxon>Gammaproteobacteria</taxon>
        <taxon>Legionellales</taxon>
        <taxon>Legionellaceae</taxon>
        <taxon>Legionella</taxon>
    </lineage>
</organism>
<gene>
    <name evidence="1" type="ORF">LDG_7826</name>
</gene>
<dbReference type="InParanoid" id="G9ERB4"/>
<protein>
    <submittedName>
        <fullName evidence="1">Uncharacterized protein</fullName>
    </submittedName>
</protein>
<reference evidence="1 2" key="1">
    <citation type="journal article" date="2011" name="BMC Genomics">
        <title>Insight into cross-talk between intra-amoebal pathogens.</title>
        <authorList>
            <person name="Gimenez G."/>
            <person name="Bertelli C."/>
            <person name="Moliner C."/>
            <person name="Robert C."/>
            <person name="Raoult D."/>
            <person name="Fournier P.E."/>
            <person name="Greub G."/>
        </authorList>
    </citation>
    <scope>NUCLEOTIDE SEQUENCE [LARGE SCALE GENOMIC DNA]</scope>
    <source>
        <strain evidence="1 2">LLAP12</strain>
    </source>
</reference>
<dbReference type="RefSeq" id="WP_006871720.1">
    <property type="nucleotide sequence ID" value="NZ_JH413835.1"/>
</dbReference>
<dbReference type="Proteomes" id="UP000002770">
    <property type="component" value="Unassembled WGS sequence"/>
</dbReference>
<proteinExistence type="predicted"/>
<evidence type="ECO:0000313" key="2">
    <source>
        <dbReference type="Proteomes" id="UP000002770"/>
    </source>
</evidence>
<evidence type="ECO:0000313" key="1">
    <source>
        <dbReference type="EMBL" id="EHL30083.1"/>
    </source>
</evidence>
<dbReference type="STRING" id="658187.LDG_7826"/>
<dbReference type="AlphaFoldDB" id="G9ERB4"/>
<keyword evidence="2" id="KW-1185">Reference proteome</keyword>
<dbReference type="HOGENOM" id="CLU_2394104_0_0_6"/>
<dbReference type="EMBL" id="JH413835">
    <property type="protein sequence ID" value="EHL30083.1"/>
    <property type="molecule type" value="Genomic_DNA"/>
</dbReference>